<keyword evidence="2" id="KW-0812">Transmembrane</keyword>
<proteinExistence type="inferred from homology"/>
<dbReference type="GO" id="GO:0016020">
    <property type="term" value="C:membrane"/>
    <property type="evidence" value="ECO:0007669"/>
    <property type="project" value="GOC"/>
</dbReference>
<feature type="transmembrane region" description="Helical" evidence="2">
    <location>
        <begin position="22"/>
        <end position="42"/>
    </location>
</feature>
<dbReference type="Gene3D" id="1.10.439.10">
    <property type="entry name" value="Penicillin Amidohydrolase, domain 1"/>
    <property type="match status" value="1"/>
</dbReference>
<evidence type="ECO:0000256" key="1">
    <source>
        <dbReference type="ARBA" id="ARBA00006586"/>
    </source>
</evidence>
<sequence length="348" mass="38071">MRKLDRLIARYEEFHQDETNRLVHFICVPLIALSLVGLLWCIKTPIVVGIPIPTMTGTELSFTLNAGALFIGLASVYYLFLSLGSLLGMLFFGLAASVLCISVEASPLSLLATSLTVFVLAWAGQFIGHGIEGKKPAFTEDIQFLLVSPAWLLDALYRKPAVALLTALLVGGGTFGLADRLFVMKPAVDFSAALGQAAKYDVQIIRDEWGIPHILGKTDADTAHGLAYAHAEDDFATIQDVLLAVRGKLASVEGLAMAPNDYYVHLIRVWDGLDEKYATLDPKFRAICQAYCDGLNLYASRHPEKLKRNIWPAKPHDLVAGSIHKLPMMFGMHRDLARLMADTGKSTS</sequence>
<dbReference type="PANTHER" id="PTHR28026:SF9">
    <property type="entry name" value="2-HYDROXY-PALMITIC ACID DIOXYGENASE MPO1"/>
    <property type="match status" value="1"/>
</dbReference>
<name>A0A382MPZ8_9ZZZZ</name>
<keyword evidence="2" id="KW-0472">Membrane</keyword>
<protein>
    <recommendedName>
        <fullName evidence="4">DUF962 domain-containing protein</fullName>
    </recommendedName>
</protein>
<feature type="transmembrane region" description="Helical" evidence="2">
    <location>
        <begin position="110"/>
        <end position="131"/>
    </location>
</feature>
<evidence type="ECO:0000256" key="2">
    <source>
        <dbReference type="SAM" id="Phobius"/>
    </source>
</evidence>
<comment type="similarity">
    <text evidence="1">Belongs to the peptidase S45 family.</text>
</comment>
<dbReference type="InterPro" id="IPR009305">
    <property type="entry name" value="Mpo1-like"/>
</dbReference>
<evidence type="ECO:0000313" key="3">
    <source>
        <dbReference type="EMBL" id="SVC49857.1"/>
    </source>
</evidence>
<dbReference type="InterPro" id="IPR023343">
    <property type="entry name" value="Penicillin_amidase_dom1"/>
</dbReference>
<dbReference type="EMBL" id="UINC01094536">
    <property type="protein sequence ID" value="SVC49857.1"/>
    <property type="molecule type" value="Genomic_DNA"/>
</dbReference>
<dbReference type="Pfam" id="PF06127">
    <property type="entry name" value="Mpo1-like"/>
    <property type="match status" value="1"/>
</dbReference>
<keyword evidence="2" id="KW-1133">Transmembrane helix</keyword>
<dbReference type="InterPro" id="IPR029055">
    <property type="entry name" value="Ntn_hydrolases_N"/>
</dbReference>
<feature type="non-terminal residue" evidence="3">
    <location>
        <position position="348"/>
    </location>
</feature>
<evidence type="ECO:0008006" key="4">
    <source>
        <dbReference type="Google" id="ProtNLM"/>
    </source>
</evidence>
<dbReference type="PANTHER" id="PTHR28026">
    <property type="entry name" value="DUF962 DOMAIN PROTEIN (AFU_ORTHOLOGUE AFUA_8G05310)"/>
    <property type="match status" value="1"/>
</dbReference>
<accession>A0A382MPZ8</accession>
<dbReference type="GO" id="GO:0046521">
    <property type="term" value="P:sphingoid catabolic process"/>
    <property type="evidence" value="ECO:0007669"/>
    <property type="project" value="TreeGrafter"/>
</dbReference>
<dbReference type="GO" id="GO:0016811">
    <property type="term" value="F:hydrolase activity, acting on carbon-nitrogen (but not peptide) bonds, in linear amides"/>
    <property type="evidence" value="ECO:0007669"/>
    <property type="project" value="InterPro"/>
</dbReference>
<feature type="transmembrane region" description="Helical" evidence="2">
    <location>
        <begin position="161"/>
        <end position="178"/>
    </location>
</feature>
<dbReference type="Pfam" id="PF01804">
    <property type="entry name" value="Penicil_amidase"/>
    <property type="match status" value="1"/>
</dbReference>
<dbReference type="InterPro" id="IPR002692">
    <property type="entry name" value="S45"/>
</dbReference>
<feature type="transmembrane region" description="Helical" evidence="2">
    <location>
        <begin position="86"/>
        <end position="103"/>
    </location>
</feature>
<dbReference type="SUPFAM" id="SSF56235">
    <property type="entry name" value="N-terminal nucleophile aminohydrolases (Ntn hydrolases)"/>
    <property type="match status" value="1"/>
</dbReference>
<reference evidence="3" key="1">
    <citation type="submission" date="2018-05" db="EMBL/GenBank/DDBJ databases">
        <authorList>
            <person name="Lanie J.A."/>
            <person name="Ng W.-L."/>
            <person name="Kazmierczak K.M."/>
            <person name="Andrzejewski T.M."/>
            <person name="Davidsen T.M."/>
            <person name="Wayne K.J."/>
            <person name="Tettelin H."/>
            <person name="Glass J.I."/>
            <person name="Rusch D."/>
            <person name="Podicherti R."/>
            <person name="Tsui H.-C.T."/>
            <person name="Winkler M.E."/>
        </authorList>
    </citation>
    <scope>NUCLEOTIDE SEQUENCE</scope>
</reference>
<dbReference type="AlphaFoldDB" id="A0A382MPZ8"/>
<dbReference type="GO" id="GO:0017000">
    <property type="term" value="P:antibiotic biosynthetic process"/>
    <property type="evidence" value="ECO:0007669"/>
    <property type="project" value="InterPro"/>
</dbReference>
<organism evidence="3">
    <name type="scientific">marine metagenome</name>
    <dbReference type="NCBI Taxonomy" id="408172"/>
    <lineage>
        <taxon>unclassified sequences</taxon>
        <taxon>metagenomes</taxon>
        <taxon>ecological metagenomes</taxon>
    </lineage>
</organism>
<gene>
    <name evidence="3" type="ORF">METZ01_LOCUS302711</name>
</gene>